<sequence>MTTEEMLEQRHTLKLLWVEPWEACGPAGNKLNAHLELRATIHDCINMSRAAAKQAGRPTMGEDDRHLIDFIVVHWATPDVSNVAEELPTGSAMLLETALTAHHESTCETGGRAKQVGSSSPTPNVSKKAGFTWNEP</sequence>
<evidence type="ECO:0000313" key="4">
    <source>
        <dbReference type="EMBL" id="CAB4187475.1"/>
    </source>
</evidence>
<feature type="compositionally biased region" description="Polar residues" evidence="1">
    <location>
        <begin position="116"/>
        <end position="125"/>
    </location>
</feature>
<accession>A0A6J5Q729</accession>
<dbReference type="EMBL" id="LR797108">
    <property type="protein sequence ID" value="CAB4187475.1"/>
    <property type="molecule type" value="Genomic_DNA"/>
</dbReference>
<evidence type="ECO:0000313" key="3">
    <source>
        <dbReference type="EMBL" id="CAB4178187.1"/>
    </source>
</evidence>
<dbReference type="EMBL" id="LR796958">
    <property type="protein sequence ID" value="CAB4178187.1"/>
    <property type="molecule type" value="Genomic_DNA"/>
</dbReference>
<reference evidence="3" key="1">
    <citation type="submission" date="2020-05" db="EMBL/GenBank/DDBJ databases">
        <authorList>
            <person name="Chiriac C."/>
            <person name="Salcher M."/>
            <person name="Ghai R."/>
            <person name="Kavagutti S V."/>
        </authorList>
    </citation>
    <scope>NUCLEOTIDE SEQUENCE</scope>
</reference>
<proteinExistence type="predicted"/>
<organism evidence="3">
    <name type="scientific">uncultured Caudovirales phage</name>
    <dbReference type="NCBI Taxonomy" id="2100421"/>
    <lineage>
        <taxon>Viruses</taxon>
        <taxon>Duplodnaviria</taxon>
        <taxon>Heunggongvirae</taxon>
        <taxon>Uroviricota</taxon>
        <taxon>Caudoviricetes</taxon>
        <taxon>Peduoviridae</taxon>
        <taxon>Maltschvirus</taxon>
        <taxon>Maltschvirus maltsch</taxon>
    </lineage>
</organism>
<feature type="region of interest" description="Disordered" evidence="1">
    <location>
        <begin position="105"/>
        <end position="136"/>
    </location>
</feature>
<dbReference type="EMBL" id="LR796868">
    <property type="protein sequence ID" value="CAB4171807.1"/>
    <property type="molecule type" value="Genomic_DNA"/>
</dbReference>
<protein>
    <submittedName>
        <fullName evidence="3">Uncharacterized protein</fullName>
    </submittedName>
</protein>
<evidence type="ECO:0000313" key="2">
    <source>
        <dbReference type="EMBL" id="CAB4171807.1"/>
    </source>
</evidence>
<evidence type="ECO:0000256" key="1">
    <source>
        <dbReference type="SAM" id="MobiDB-lite"/>
    </source>
</evidence>
<name>A0A6J5Q729_9CAUD</name>
<gene>
    <name evidence="3" type="ORF">UFOVP1007_33</name>
    <name evidence="4" type="ORF">UFOVP1159_33</name>
    <name evidence="2" type="ORF">UFOVP927_30</name>
</gene>